<dbReference type="AlphaFoldDB" id="A0A8J2QF54"/>
<accession>A0A8J2QF54</accession>
<evidence type="ECO:0000313" key="2">
    <source>
        <dbReference type="Proteomes" id="UP000789524"/>
    </source>
</evidence>
<protein>
    <submittedName>
        <fullName evidence="1">(African queen) hypothetical protein</fullName>
    </submittedName>
</protein>
<comment type="caution">
    <text evidence="1">The sequence shown here is derived from an EMBL/GenBank/DDBJ whole genome shotgun (WGS) entry which is preliminary data.</text>
</comment>
<organism evidence="1 2">
    <name type="scientific">Danaus chrysippus</name>
    <name type="common">African queen</name>
    <dbReference type="NCBI Taxonomy" id="151541"/>
    <lineage>
        <taxon>Eukaryota</taxon>
        <taxon>Metazoa</taxon>
        <taxon>Ecdysozoa</taxon>
        <taxon>Arthropoda</taxon>
        <taxon>Hexapoda</taxon>
        <taxon>Insecta</taxon>
        <taxon>Pterygota</taxon>
        <taxon>Neoptera</taxon>
        <taxon>Endopterygota</taxon>
        <taxon>Lepidoptera</taxon>
        <taxon>Glossata</taxon>
        <taxon>Ditrysia</taxon>
        <taxon>Papilionoidea</taxon>
        <taxon>Nymphalidae</taxon>
        <taxon>Danainae</taxon>
        <taxon>Danaini</taxon>
        <taxon>Danaina</taxon>
        <taxon>Danaus</taxon>
        <taxon>Anosia</taxon>
    </lineage>
</organism>
<name>A0A8J2QF54_9NEOP</name>
<sequence>MRYGRQRWTSSTREERRVMLSSCIIIQHLFVSNKVSELQAFGEILRELAFPLRFLNHNQCETERRMTGNSNQLISRRPTGFVPETECVPELDRNYFLYECPPLTIYSPRSAPEKGEARWFPRRQ</sequence>
<evidence type="ECO:0000313" key="1">
    <source>
        <dbReference type="EMBL" id="CAG9561547.1"/>
    </source>
</evidence>
<dbReference type="Proteomes" id="UP000789524">
    <property type="component" value="Unassembled WGS sequence"/>
</dbReference>
<keyword evidence="2" id="KW-1185">Reference proteome</keyword>
<gene>
    <name evidence="1" type="ORF">DCHRY22_LOCUS3039</name>
</gene>
<dbReference type="EMBL" id="CAKASE010000046">
    <property type="protein sequence ID" value="CAG9561547.1"/>
    <property type="molecule type" value="Genomic_DNA"/>
</dbReference>
<proteinExistence type="predicted"/>
<reference evidence="1" key="1">
    <citation type="submission" date="2021-09" db="EMBL/GenBank/DDBJ databases">
        <authorList>
            <person name="Martin H S."/>
        </authorList>
    </citation>
    <scope>NUCLEOTIDE SEQUENCE</scope>
</reference>